<evidence type="ECO:0000256" key="6">
    <source>
        <dbReference type="ARBA" id="ARBA00023004"/>
    </source>
</evidence>
<evidence type="ECO:0000313" key="10">
    <source>
        <dbReference type="Proteomes" id="UP000218899"/>
    </source>
</evidence>
<feature type="binding site" evidence="7">
    <location>
        <position position="167"/>
    </location>
    <ligand>
        <name>2-oxoglutarate</name>
        <dbReference type="ChEBI" id="CHEBI:16810"/>
    </ligand>
</feature>
<dbReference type="InterPro" id="IPR006620">
    <property type="entry name" value="Pro_4_hyd_alph"/>
</dbReference>
<gene>
    <name evidence="9" type="ORF">SVA_1942</name>
</gene>
<dbReference type="PANTHER" id="PTHR41536">
    <property type="entry name" value="PKHD-TYPE HYDROXYLASE YBIX"/>
    <property type="match status" value="1"/>
</dbReference>
<accession>A0A1B4V501</accession>
<dbReference type="Proteomes" id="UP000218899">
    <property type="component" value="Chromosome"/>
</dbReference>
<dbReference type="GO" id="GO:0006879">
    <property type="term" value="P:intracellular iron ion homeostasis"/>
    <property type="evidence" value="ECO:0007669"/>
    <property type="project" value="TreeGrafter"/>
</dbReference>
<dbReference type="RefSeq" id="WP_096460998.1">
    <property type="nucleotide sequence ID" value="NZ_AP014936.1"/>
</dbReference>
<comment type="cofactor">
    <cofactor evidence="7">
        <name>Fe(2+)</name>
        <dbReference type="ChEBI" id="CHEBI:29033"/>
    </cofactor>
    <text evidence="7">Binds 1 Fe(2+) ion per subunit.</text>
</comment>
<comment type="cofactor">
    <cofactor evidence="1 7">
        <name>L-ascorbate</name>
        <dbReference type="ChEBI" id="CHEBI:38290"/>
    </cofactor>
</comment>
<feature type="binding site" evidence="7">
    <location>
        <position position="96"/>
    </location>
    <ligand>
        <name>Fe cation</name>
        <dbReference type="ChEBI" id="CHEBI:24875"/>
    </ligand>
</feature>
<dbReference type="InterPro" id="IPR044862">
    <property type="entry name" value="Pro_4_hyd_alph_FE2OG_OXY"/>
</dbReference>
<dbReference type="HAMAP" id="MF_00657">
    <property type="entry name" value="Hydroxyl_YbiX"/>
    <property type="match status" value="1"/>
</dbReference>
<reference evidence="9 10" key="1">
    <citation type="submission" date="2015-08" db="EMBL/GenBank/DDBJ databases">
        <title>Complete genome sequence of Sulfurifustis variabilis.</title>
        <authorList>
            <person name="Miura A."/>
            <person name="Kojima H."/>
            <person name="Fukui M."/>
        </authorList>
    </citation>
    <scope>NUCLEOTIDE SEQUENCE [LARGE SCALE GENOMIC DNA]</scope>
    <source>
        <strain evidence="10">skN76</strain>
    </source>
</reference>
<keyword evidence="10" id="KW-1185">Reference proteome</keyword>
<evidence type="ECO:0000256" key="3">
    <source>
        <dbReference type="ARBA" id="ARBA00022896"/>
    </source>
</evidence>
<evidence type="ECO:0000313" key="9">
    <source>
        <dbReference type="EMBL" id="BAU48495.1"/>
    </source>
</evidence>
<evidence type="ECO:0000256" key="4">
    <source>
        <dbReference type="ARBA" id="ARBA00022964"/>
    </source>
</evidence>
<dbReference type="Gene3D" id="4.10.860.20">
    <property type="entry name" value="Rabenosyn, Rab binding domain"/>
    <property type="match status" value="1"/>
</dbReference>
<dbReference type="Gene3D" id="2.60.120.620">
    <property type="entry name" value="q2cbj1_9rhob like domain"/>
    <property type="match status" value="1"/>
</dbReference>
<keyword evidence="4 7" id="KW-0223">Dioxygenase</keyword>
<dbReference type="InterPro" id="IPR041097">
    <property type="entry name" value="PKHD_C"/>
</dbReference>
<keyword evidence="3 7" id="KW-0847">Vitamin C</keyword>
<feature type="domain" description="Fe2OG dioxygenase" evidence="8">
    <location>
        <begin position="78"/>
        <end position="176"/>
    </location>
</feature>
<name>A0A1B4V501_9GAMM</name>
<feature type="binding site" evidence="7">
    <location>
        <position position="157"/>
    </location>
    <ligand>
        <name>Fe cation</name>
        <dbReference type="ChEBI" id="CHEBI:24875"/>
    </ligand>
</feature>
<keyword evidence="2 7" id="KW-0479">Metal-binding</keyword>
<dbReference type="InterPro" id="IPR023550">
    <property type="entry name" value="PKHD_hydroxylase"/>
</dbReference>
<keyword evidence="6 7" id="KW-0408">Iron</keyword>
<proteinExistence type="inferred from homology"/>
<dbReference type="KEGG" id="sva:SVA_1942"/>
<dbReference type="GO" id="GO:0005506">
    <property type="term" value="F:iron ion binding"/>
    <property type="evidence" value="ECO:0007669"/>
    <property type="project" value="UniProtKB-UniRule"/>
</dbReference>
<dbReference type="Pfam" id="PF18331">
    <property type="entry name" value="PKHD_C"/>
    <property type="match status" value="1"/>
</dbReference>
<dbReference type="PANTHER" id="PTHR41536:SF1">
    <property type="entry name" value="PKHD-TYPE HYDROXYLASE YBIX"/>
    <property type="match status" value="1"/>
</dbReference>
<evidence type="ECO:0000256" key="5">
    <source>
        <dbReference type="ARBA" id="ARBA00023002"/>
    </source>
</evidence>
<evidence type="ECO:0000256" key="7">
    <source>
        <dbReference type="HAMAP-Rule" id="MF_00657"/>
    </source>
</evidence>
<dbReference type="GO" id="GO:0006974">
    <property type="term" value="P:DNA damage response"/>
    <property type="evidence" value="ECO:0007669"/>
    <property type="project" value="TreeGrafter"/>
</dbReference>
<dbReference type="InterPro" id="IPR005123">
    <property type="entry name" value="Oxoglu/Fe-dep_dioxygenase_dom"/>
</dbReference>
<evidence type="ECO:0000256" key="2">
    <source>
        <dbReference type="ARBA" id="ARBA00022723"/>
    </source>
</evidence>
<dbReference type="OrthoDB" id="9812472at2"/>
<dbReference type="AlphaFoldDB" id="A0A1B4V501"/>
<evidence type="ECO:0000259" key="8">
    <source>
        <dbReference type="PROSITE" id="PS51471"/>
    </source>
</evidence>
<dbReference type="Pfam" id="PF13640">
    <property type="entry name" value="2OG-FeII_Oxy_3"/>
    <property type="match status" value="1"/>
</dbReference>
<sequence length="225" mass="24902">MLLHLKNVLTPDQVRGARELLARATFVDGRLSAGMAAARVKRNEEMDRNDALREQLNNLVMGSLVRHPDYRGGALPLKVATPFYARYIPGMTYGDHVDDPIMGSGGGLYRTDIAITIFLNEPEQYDGGELTIRTLFGDQSVKLPAGDGVLYPASSLHQVAPVTRGERLVAVTWVQSLVRDPARRELLYGLNQAREKLLRTAPDAPETAQVNTAYVNLMRMWSEIG</sequence>
<dbReference type="SMART" id="SM00702">
    <property type="entry name" value="P4Hc"/>
    <property type="match status" value="1"/>
</dbReference>
<evidence type="ECO:0000256" key="1">
    <source>
        <dbReference type="ARBA" id="ARBA00001961"/>
    </source>
</evidence>
<dbReference type="NCBIfam" id="NF003975">
    <property type="entry name" value="PRK05467.1-4"/>
    <property type="match status" value="1"/>
</dbReference>
<keyword evidence="5 7" id="KW-0560">Oxidoreductase</keyword>
<dbReference type="EMBL" id="AP014936">
    <property type="protein sequence ID" value="BAU48495.1"/>
    <property type="molecule type" value="Genomic_DNA"/>
</dbReference>
<organism evidence="9 10">
    <name type="scientific">Sulfurifustis variabilis</name>
    <dbReference type="NCBI Taxonomy" id="1675686"/>
    <lineage>
        <taxon>Bacteria</taxon>
        <taxon>Pseudomonadati</taxon>
        <taxon>Pseudomonadota</taxon>
        <taxon>Gammaproteobacteria</taxon>
        <taxon>Acidiferrobacterales</taxon>
        <taxon>Acidiferrobacteraceae</taxon>
        <taxon>Sulfurifustis</taxon>
    </lineage>
</organism>
<dbReference type="GO" id="GO:0031418">
    <property type="term" value="F:L-ascorbic acid binding"/>
    <property type="evidence" value="ECO:0007669"/>
    <property type="project" value="UniProtKB-KW"/>
</dbReference>
<dbReference type="GO" id="GO:0016706">
    <property type="term" value="F:2-oxoglutarate-dependent dioxygenase activity"/>
    <property type="evidence" value="ECO:0007669"/>
    <property type="project" value="UniProtKB-UniRule"/>
</dbReference>
<dbReference type="NCBIfam" id="NF003974">
    <property type="entry name" value="PRK05467.1-3"/>
    <property type="match status" value="1"/>
</dbReference>
<feature type="binding site" evidence="7">
    <location>
        <position position="98"/>
    </location>
    <ligand>
        <name>Fe cation</name>
        <dbReference type="ChEBI" id="CHEBI:24875"/>
    </ligand>
</feature>
<protein>
    <submittedName>
        <fullName evidence="9">Fe(II)-dependent oxygenase</fullName>
    </submittedName>
</protein>
<dbReference type="PROSITE" id="PS51471">
    <property type="entry name" value="FE2OG_OXY"/>
    <property type="match status" value="1"/>
</dbReference>